<evidence type="ECO:0000313" key="3">
    <source>
        <dbReference type="Proteomes" id="UP000004621"/>
    </source>
</evidence>
<evidence type="ECO:0008006" key="4">
    <source>
        <dbReference type="Google" id="ProtNLM"/>
    </source>
</evidence>
<keyword evidence="1" id="KW-0175">Coiled coil</keyword>
<accession>A0A9W5IP59</accession>
<dbReference type="PROSITE" id="PS51257">
    <property type="entry name" value="PROKAR_LIPOPROTEIN"/>
    <property type="match status" value="1"/>
</dbReference>
<dbReference type="Gene3D" id="2.20.110.10">
    <property type="entry name" value="Histone H3 K4-specific methyltransferase SET7/9 N-terminal domain"/>
    <property type="match status" value="1"/>
</dbReference>
<name>A0A9W5IP59_NEISU</name>
<protein>
    <recommendedName>
        <fullName evidence="4">MORN repeat protein</fullName>
    </recommendedName>
</protein>
<dbReference type="RefSeq" id="WP_004521013.1">
    <property type="nucleotide sequence ID" value="NZ_ACEO02000015.1"/>
</dbReference>
<proteinExistence type="predicted"/>
<feature type="coiled-coil region" evidence="1">
    <location>
        <begin position="323"/>
        <end position="352"/>
    </location>
</feature>
<evidence type="ECO:0000313" key="2">
    <source>
        <dbReference type="EMBL" id="EFC51070.1"/>
    </source>
</evidence>
<sequence>MKTKFLALLLSFGLVACGDEVLDYRNVEIVNKQIYAQGENSSFTGKVTNVPFDKVINEEVGKVLNIYARSTGDGKLLEALVIVGVNAMGNSQQKNSLLLCDIKVNNGILDGDVSCHLNGKEDTILKYKYSNGKLDGTLTLYMPTNKNGDIVKVAEAEMSNGTLNGKTKVWSARTGKQVFEITMKDGLANGTTIQNGANGKTFQQETYESGKILKTTYFNPSTGKEIGSVNQDVQGKIINGTSVTYYAFNNAGLLDEPKIIDIKEYQNSRPSGKVIQYDVETGKILSELTFKDGSPYNGLYYRREPDGRSIKNPPEEYINGETKSQIEARKRIEEAEAQRKKLEEESQIVIQACIERLKNDENYASYDIDVLESECQQELNEMSQ</sequence>
<dbReference type="EMBL" id="ACEO02000015">
    <property type="protein sequence ID" value="EFC51070.1"/>
    <property type="molecule type" value="Genomic_DNA"/>
</dbReference>
<dbReference type="Proteomes" id="UP000004621">
    <property type="component" value="Unassembled WGS sequence"/>
</dbReference>
<dbReference type="AlphaFoldDB" id="A0A9W5IP59"/>
<gene>
    <name evidence="2" type="ORF">NEISUBOT_05500</name>
</gene>
<reference evidence="2 3" key="1">
    <citation type="submission" date="2010-01" db="EMBL/GenBank/DDBJ databases">
        <authorList>
            <person name="Weinstock G."/>
            <person name="Sodergren E."/>
            <person name="Clifton S."/>
            <person name="Fulton L."/>
            <person name="Fulton B."/>
            <person name="Courtney L."/>
            <person name="Fronick C."/>
            <person name="Harrison M."/>
            <person name="Strong C."/>
            <person name="Farmer C."/>
            <person name="Delahaunty K."/>
            <person name="Markovic C."/>
            <person name="Hall O."/>
            <person name="Minx P."/>
            <person name="Tomlinson C."/>
            <person name="Mitreva M."/>
            <person name="Nelson J."/>
            <person name="Hou S."/>
            <person name="Wollam A."/>
            <person name="Pepin K.H."/>
            <person name="Johnson M."/>
            <person name="Bhonagiri V."/>
            <person name="Nash W.E."/>
            <person name="Warren W."/>
            <person name="Chinwalla A."/>
            <person name="Mardis E.R."/>
            <person name="Wilson R.K."/>
        </authorList>
    </citation>
    <scope>NUCLEOTIDE SEQUENCE [LARGE SCALE GENOMIC DNA]</scope>
    <source>
        <strain evidence="2 3">NJ9703</strain>
    </source>
</reference>
<dbReference type="SUPFAM" id="SSF82185">
    <property type="entry name" value="Histone H3 K4-specific methyltransferase SET7/9 N-terminal domain"/>
    <property type="match status" value="1"/>
</dbReference>
<organism evidence="2 3">
    <name type="scientific">Neisseria subflava NJ9703</name>
    <dbReference type="NCBI Taxonomy" id="546268"/>
    <lineage>
        <taxon>Bacteria</taxon>
        <taxon>Pseudomonadati</taxon>
        <taxon>Pseudomonadota</taxon>
        <taxon>Betaproteobacteria</taxon>
        <taxon>Neisseriales</taxon>
        <taxon>Neisseriaceae</taxon>
        <taxon>Neisseria</taxon>
    </lineage>
</organism>
<comment type="caution">
    <text evidence="2">The sequence shown here is derived from an EMBL/GenBank/DDBJ whole genome shotgun (WGS) entry which is preliminary data.</text>
</comment>
<evidence type="ECO:0000256" key="1">
    <source>
        <dbReference type="SAM" id="Coils"/>
    </source>
</evidence>